<feature type="domain" description="SPOR" evidence="2">
    <location>
        <begin position="109"/>
        <end position="188"/>
    </location>
</feature>
<comment type="caution">
    <text evidence="3">The sequence shown here is derived from an EMBL/GenBank/DDBJ whole genome shotgun (WGS) entry which is preliminary data.</text>
</comment>
<evidence type="ECO:0000313" key="4">
    <source>
        <dbReference type="Proteomes" id="UP000219329"/>
    </source>
</evidence>
<dbReference type="Pfam" id="PF05036">
    <property type="entry name" value="SPOR"/>
    <property type="match status" value="1"/>
</dbReference>
<reference evidence="3 4" key="1">
    <citation type="submission" date="2017-08" db="EMBL/GenBank/DDBJ databases">
        <title>Fine stratification of microbial communities through a metagenomic profile of the photic zone.</title>
        <authorList>
            <person name="Haro-Moreno J.M."/>
            <person name="Lopez-Perez M."/>
            <person name="De La Torre J."/>
            <person name="Picazo A."/>
            <person name="Camacho A."/>
            <person name="Rodriguez-Valera F."/>
        </authorList>
    </citation>
    <scope>NUCLEOTIDE SEQUENCE [LARGE SCALE GENOMIC DNA]</scope>
    <source>
        <strain evidence="3">MED-G28</strain>
    </source>
</reference>
<keyword evidence="1" id="KW-0472">Membrane</keyword>
<name>A0A2A5WBA6_9GAMM</name>
<gene>
    <name evidence="3" type="ORF">CNF02_07955</name>
</gene>
<dbReference type="SUPFAM" id="SSF110997">
    <property type="entry name" value="Sporulation related repeat"/>
    <property type="match status" value="1"/>
</dbReference>
<evidence type="ECO:0000259" key="2">
    <source>
        <dbReference type="PROSITE" id="PS51724"/>
    </source>
</evidence>
<accession>A0A2A5WBA6</accession>
<proteinExistence type="predicted"/>
<dbReference type="GO" id="GO:0042834">
    <property type="term" value="F:peptidoglycan binding"/>
    <property type="evidence" value="ECO:0007669"/>
    <property type="project" value="InterPro"/>
</dbReference>
<protein>
    <recommendedName>
        <fullName evidence="2">SPOR domain-containing protein</fullName>
    </recommendedName>
</protein>
<keyword evidence="1" id="KW-1133">Transmembrane helix</keyword>
<organism evidence="3 4">
    <name type="scientific">OM182 bacterium MED-G28</name>
    <dbReference type="NCBI Taxonomy" id="1986256"/>
    <lineage>
        <taxon>Bacteria</taxon>
        <taxon>Pseudomonadati</taxon>
        <taxon>Pseudomonadota</taxon>
        <taxon>Gammaproteobacteria</taxon>
        <taxon>OMG group</taxon>
        <taxon>OM182 clade</taxon>
    </lineage>
</organism>
<dbReference type="EMBL" id="NTJZ01000007">
    <property type="protein sequence ID" value="PDH33651.1"/>
    <property type="molecule type" value="Genomic_DNA"/>
</dbReference>
<dbReference type="Proteomes" id="UP000219329">
    <property type="component" value="Unassembled WGS sequence"/>
</dbReference>
<dbReference type="InterPro" id="IPR036680">
    <property type="entry name" value="SPOR-like_sf"/>
</dbReference>
<evidence type="ECO:0000313" key="3">
    <source>
        <dbReference type="EMBL" id="PDH33651.1"/>
    </source>
</evidence>
<dbReference type="Gene3D" id="3.30.70.1070">
    <property type="entry name" value="Sporulation related repeat"/>
    <property type="match status" value="1"/>
</dbReference>
<keyword evidence="1" id="KW-0812">Transmembrane</keyword>
<dbReference type="InterPro" id="IPR007730">
    <property type="entry name" value="SPOR-like_dom"/>
</dbReference>
<sequence>MTQDFAKIRPEPLLERKPVKAPPAWSLMFTGIVVGITIGVLACALFYLSGNIPPLNIAQPAQAPATPSSEQANIITEKENEPIVDFEFYTELPRYEVPTDATPVELVSEEITETFMLQTGAFQQRKSAEQEMQRQAALGLDVIVKPAELPGRTLFLVQTGPYSTSTELNNAQQLLNRNNIANLTIQLQ</sequence>
<feature type="transmembrane region" description="Helical" evidence="1">
    <location>
        <begin position="24"/>
        <end position="48"/>
    </location>
</feature>
<evidence type="ECO:0000256" key="1">
    <source>
        <dbReference type="SAM" id="Phobius"/>
    </source>
</evidence>
<dbReference type="AlphaFoldDB" id="A0A2A5WBA6"/>
<dbReference type="PROSITE" id="PS51724">
    <property type="entry name" value="SPOR"/>
    <property type="match status" value="1"/>
</dbReference>